<evidence type="ECO:0000313" key="4">
    <source>
        <dbReference type="EMBL" id="GAE90168.1"/>
    </source>
</evidence>
<evidence type="ECO:0000259" key="3">
    <source>
        <dbReference type="PROSITE" id="PS51186"/>
    </source>
</evidence>
<dbReference type="Pfam" id="PF00583">
    <property type="entry name" value="Acetyltransf_1"/>
    <property type="match status" value="1"/>
</dbReference>
<evidence type="ECO:0000256" key="2">
    <source>
        <dbReference type="ARBA" id="ARBA00023315"/>
    </source>
</evidence>
<dbReference type="InterPro" id="IPR050680">
    <property type="entry name" value="YpeA/RimI_acetyltransf"/>
</dbReference>
<dbReference type="InterPro" id="IPR016181">
    <property type="entry name" value="Acyl_CoA_acyltransferase"/>
</dbReference>
<dbReference type="OrthoDB" id="9794566at2"/>
<dbReference type="EMBL" id="BAVR01000057">
    <property type="protein sequence ID" value="GAE90168.1"/>
    <property type="molecule type" value="Genomic_DNA"/>
</dbReference>
<dbReference type="RefSeq" id="WP_054847113.1">
    <property type="nucleotide sequence ID" value="NZ_BAVR01000057.1"/>
</dbReference>
<dbReference type="PANTHER" id="PTHR43420:SF47">
    <property type="entry name" value="N-ACETYLTRANSFERASE DOMAIN-CONTAINING PROTEIN"/>
    <property type="match status" value="1"/>
</dbReference>
<dbReference type="PROSITE" id="PS51186">
    <property type="entry name" value="GNAT"/>
    <property type="match status" value="1"/>
</dbReference>
<dbReference type="GO" id="GO:0016747">
    <property type="term" value="F:acyltransferase activity, transferring groups other than amino-acyl groups"/>
    <property type="evidence" value="ECO:0007669"/>
    <property type="project" value="InterPro"/>
</dbReference>
<keyword evidence="5" id="KW-1185">Reference proteome</keyword>
<gene>
    <name evidence="4" type="ORF">JCM21531_3755</name>
</gene>
<feature type="domain" description="N-acetyltransferase" evidence="3">
    <location>
        <begin position="36"/>
        <end position="184"/>
    </location>
</feature>
<sequence>MKENYPFRFDEATGTAYAWFIRMEYRGGQVTSDLEPKLTLFEDKYYDAYQRVGNDTFADLLRKMRSNIRQFFPPDEVKKRETYLWFENDELVGSISINHNEEENCYEIERLMVALQHQGKGYGKELLNFAVAKLQQTHRTQIFLTVAACNEKAVRMYEKFGFAPVSEIMEEWEVEENYEEYLFP</sequence>
<dbReference type="PANTHER" id="PTHR43420">
    <property type="entry name" value="ACETYLTRANSFERASE"/>
    <property type="match status" value="1"/>
</dbReference>
<dbReference type="STRING" id="1294263.JCM21531_3755"/>
<dbReference type="Proteomes" id="UP000019109">
    <property type="component" value="Unassembled WGS sequence"/>
</dbReference>
<dbReference type="InterPro" id="IPR000182">
    <property type="entry name" value="GNAT_dom"/>
</dbReference>
<keyword evidence="1" id="KW-0808">Transferase</keyword>
<dbReference type="Gene3D" id="3.40.630.30">
    <property type="match status" value="1"/>
</dbReference>
<proteinExistence type="predicted"/>
<reference evidence="4" key="1">
    <citation type="journal article" date="2014" name="Genome Announc.">
        <title>Draft Genome Sequence of Clostridium straminisolvens Strain JCM 21531T, Isolated from a Cellulose-Degrading Bacterial Community.</title>
        <authorList>
            <person name="Yuki M."/>
            <person name="Oshima K."/>
            <person name="Suda W."/>
            <person name="Sakamoto M."/>
            <person name="Kitamura K."/>
            <person name="Iida T."/>
            <person name="Hattori M."/>
            <person name="Ohkuma M."/>
        </authorList>
    </citation>
    <scope>NUCLEOTIDE SEQUENCE [LARGE SCALE GENOMIC DNA]</scope>
    <source>
        <strain evidence="4">JCM 21531</strain>
    </source>
</reference>
<evidence type="ECO:0000256" key="1">
    <source>
        <dbReference type="ARBA" id="ARBA00022679"/>
    </source>
</evidence>
<name>W4VBJ4_9FIRM</name>
<protein>
    <recommendedName>
        <fullName evidence="3">N-acetyltransferase domain-containing protein</fullName>
    </recommendedName>
</protein>
<comment type="caution">
    <text evidence="4">The sequence shown here is derived from an EMBL/GenBank/DDBJ whole genome shotgun (WGS) entry which is preliminary data.</text>
</comment>
<dbReference type="CDD" id="cd04301">
    <property type="entry name" value="NAT_SF"/>
    <property type="match status" value="1"/>
</dbReference>
<dbReference type="SUPFAM" id="SSF55729">
    <property type="entry name" value="Acyl-CoA N-acyltransferases (Nat)"/>
    <property type="match status" value="1"/>
</dbReference>
<accession>W4VBJ4</accession>
<organism evidence="4 5">
    <name type="scientific">Acetivibrio straminisolvens JCM 21531</name>
    <dbReference type="NCBI Taxonomy" id="1294263"/>
    <lineage>
        <taxon>Bacteria</taxon>
        <taxon>Bacillati</taxon>
        <taxon>Bacillota</taxon>
        <taxon>Clostridia</taxon>
        <taxon>Eubacteriales</taxon>
        <taxon>Oscillospiraceae</taxon>
        <taxon>Acetivibrio</taxon>
    </lineage>
</organism>
<keyword evidence="2" id="KW-0012">Acyltransferase</keyword>
<evidence type="ECO:0000313" key="5">
    <source>
        <dbReference type="Proteomes" id="UP000019109"/>
    </source>
</evidence>
<dbReference type="AlphaFoldDB" id="W4VBJ4"/>